<protein>
    <submittedName>
        <fullName evidence="3">BRCT domain-containing protein</fullName>
    </submittedName>
</protein>
<organism evidence="2 3">
    <name type="scientific">Meloidogyne hapla</name>
    <name type="common">Root-knot nematode worm</name>
    <dbReference type="NCBI Taxonomy" id="6305"/>
    <lineage>
        <taxon>Eukaryota</taxon>
        <taxon>Metazoa</taxon>
        <taxon>Ecdysozoa</taxon>
        <taxon>Nematoda</taxon>
        <taxon>Chromadorea</taxon>
        <taxon>Rhabditida</taxon>
        <taxon>Tylenchina</taxon>
        <taxon>Tylenchomorpha</taxon>
        <taxon>Tylenchoidea</taxon>
        <taxon>Meloidogynidae</taxon>
        <taxon>Meloidogyninae</taxon>
        <taxon>Meloidogyne</taxon>
    </lineage>
</organism>
<dbReference type="Proteomes" id="UP000095281">
    <property type="component" value="Unplaced"/>
</dbReference>
<evidence type="ECO:0000313" key="3">
    <source>
        <dbReference type="WBParaSite" id="MhA1_Contig245.frz3.gene2"/>
    </source>
</evidence>
<feature type="region of interest" description="Disordered" evidence="1">
    <location>
        <begin position="126"/>
        <end position="196"/>
    </location>
</feature>
<proteinExistence type="predicted"/>
<sequence>MFYVLIIGKYKSIQKRLEKLAPSEYLKIFGINLSTKHAYLLDCYIYDWDKDNEMPKWMADKGPGVLTPITNTSKNKCLTFDNFIKPEDIPKKLKPIGKHCSMSSSIFFDKFESIYCKKVEASKRKVTKRKGRELKRKVKTRKAKEFSEKAKEKSEKAKEAKSEKLKENSVKTKGYSDNVKQVSDKTKELEKETETAKETLNKANKISRKANEISKTAKQSELKTYEDIALLNPQKLKIKIPSRNADLL</sequence>
<keyword evidence="2" id="KW-1185">Reference proteome</keyword>
<evidence type="ECO:0000313" key="2">
    <source>
        <dbReference type="Proteomes" id="UP000095281"/>
    </source>
</evidence>
<dbReference type="WBParaSite" id="MhA1_Contig245.frz3.gene2">
    <property type="protein sequence ID" value="MhA1_Contig245.frz3.gene2"/>
    <property type="gene ID" value="MhA1_Contig245.frz3.gene2"/>
</dbReference>
<dbReference type="AlphaFoldDB" id="A0A1I8BHM3"/>
<feature type="compositionally biased region" description="Basic and acidic residues" evidence="1">
    <location>
        <begin position="182"/>
        <end position="196"/>
    </location>
</feature>
<evidence type="ECO:0000256" key="1">
    <source>
        <dbReference type="SAM" id="MobiDB-lite"/>
    </source>
</evidence>
<feature type="compositionally biased region" description="Basic residues" evidence="1">
    <location>
        <begin position="126"/>
        <end position="142"/>
    </location>
</feature>
<name>A0A1I8BHM3_MELHA</name>
<feature type="compositionally biased region" description="Basic and acidic residues" evidence="1">
    <location>
        <begin position="143"/>
        <end position="170"/>
    </location>
</feature>
<accession>A0A1I8BHM3</accession>
<reference evidence="3" key="1">
    <citation type="submission" date="2016-11" db="UniProtKB">
        <authorList>
            <consortium name="WormBaseParasite"/>
        </authorList>
    </citation>
    <scope>IDENTIFICATION</scope>
</reference>